<evidence type="ECO:0000259" key="4">
    <source>
        <dbReference type="PROSITE" id="PS50305"/>
    </source>
</evidence>
<dbReference type="GO" id="GO:0070403">
    <property type="term" value="F:NAD+ binding"/>
    <property type="evidence" value="ECO:0007669"/>
    <property type="project" value="InterPro"/>
</dbReference>
<feature type="binding site" evidence="3">
    <location>
        <position position="155"/>
    </location>
    <ligand>
        <name>Zn(2+)</name>
        <dbReference type="ChEBI" id="CHEBI:29105"/>
    </ligand>
</feature>
<dbReference type="SUPFAM" id="SSF52467">
    <property type="entry name" value="DHS-like NAD/FAD-binding domain"/>
    <property type="match status" value="1"/>
</dbReference>
<dbReference type="Gene3D" id="3.40.50.1220">
    <property type="entry name" value="TPP-binding domain"/>
    <property type="match status" value="1"/>
</dbReference>
<dbReference type="PROSITE" id="PS50305">
    <property type="entry name" value="SIRTUIN"/>
    <property type="match status" value="1"/>
</dbReference>
<name>A0AAE3FYN7_9EURY</name>
<dbReference type="GO" id="GO:0046872">
    <property type="term" value="F:metal ion binding"/>
    <property type="evidence" value="ECO:0007669"/>
    <property type="project" value="UniProtKB-KW"/>
</dbReference>
<evidence type="ECO:0000313" key="5">
    <source>
        <dbReference type="EMBL" id="MCL9817310.1"/>
    </source>
</evidence>
<keyword evidence="3" id="KW-0479">Metal-binding</keyword>
<reference evidence="5" key="1">
    <citation type="journal article" date="2022" name="Syst. Appl. Microbiol.">
        <title>Natronocalculus amylovorans gen. nov., sp. nov., and Natranaeroarchaeum aerophilus sp. nov., dominant culturable amylolytic natronoarchaea from hypersaline soda lakes in southwestern Siberia.</title>
        <authorList>
            <person name="Sorokin D.Y."/>
            <person name="Elcheninov A.G."/>
            <person name="Khizhniak T.V."/>
            <person name="Koenen M."/>
            <person name="Bale N.J."/>
            <person name="Damste J.S.S."/>
            <person name="Kublanov I.V."/>
        </authorList>
    </citation>
    <scope>NUCLEOTIDE SEQUENCE</scope>
    <source>
        <strain evidence="5">AArc-St2</strain>
    </source>
</reference>
<dbReference type="AlphaFoldDB" id="A0AAE3FYN7"/>
<keyword evidence="3" id="KW-0862">Zinc</keyword>
<dbReference type="InterPro" id="IPR026591">
    <property type="entry name" value="Sirtuin_cat_small_dom_sf"/>
</dbReference>
<dbReference type="EMBL" id="JAKRVX010000003">
    <property type="protein sequence ID" value="MCL9817310.1"/>
    <property type="molecule type" value="Genomic_DNA"/>
</dbReference>
<keyword evidence="1" id="KW-0808">Transferase</keyword>
<dbReference type="Gene3D" id="3.30.1600.10">
    <property type="entry name" value="SIR2/SIRT2 'Small Domain"/>
    <property type="match status" value="1"/>
</dbReference>
<dbReference type="InterPro" id="IPR003000">
    <property type="entry name" value="Sirtuin"/>
</dbReference>
<feature type="binding site" evidence="3">
    <location>
        <position position="133"/>
    </location>
    <ligand>
        <name>Zn(2+)</name>
        <dbReference type="ChEBI" id="CHEBI:29105"/>
    </ligand>
</feature>
<reference evidence="5" key="2">
    <citation type="submission" date="2022-02" db="EMBL/GenBank/DDBJ databases">
        <authorList>
            <person name="Elcheninov A.G."/>
            <person name="Sorokin D.Y."/>
            <person name="Kublanov I.V."/>
        </authorList>
    </citation>
    <scope>NUCLEOTIDE SEQUENCE</scope>
    <source>
        <strain evidence="5">AArc-St2</strain>
    </source>
</reference>
<dbReference type="InterPro" id="IPR050134">
    <property type="entry name" value="NAD-dep_sirtuin_deacylases"/>
</dbReference>
<dbReference type="PANTHER" id="PTHR11085">
    <property type="entry name" value="NAD-DEPENDENT PROTEIN DEACYLASE SIRTUIN-5, MITOCHONDRIAL-RELATED"/>
    <property type="match status" value="1"/>
</dbReference>
<feature type="binding site" evidence="3">
    <location>
        <position position="157"/>
    </location>
    <ligand>
        <name>Zn(2+)</name>
        <dbReference type="ChEBI" id="CHEBI:29105"/>
    </ligand>
</feature>
<keyword evidence="2" id="KW-0520">NAD</keyword>
<dbReference type="InterPro" id="IPR029035">
    <property type="entry name" value="DHS-like_NAD/FAD-binding_dom"/>
</dbReference>
<dbReference type="InterPro" id="IPR026590">
    <property type="entry name" value="Ssirtuin_cat_dom"/>
</dbReference>
<feature type="active site" description="Proton acceptor" evidence="3">
    <location>
        <position position="122"/>
    </location>
</feature>
<dbReference type="CDD" id="cd01407">
    <property type="entry name" value="SIR2-fam"/>
    <property type="match status" value="1"/>
</dbReference>
<protein>
    <submittedName>
        <fullName evidence="5">Sir2 family NAD-dependent protein deacetylase</fullName>
    </submittedName>
</protein>
<evidence type="ECO:0000256" key="1">
    <source>
        <dbReference type="ARBA" id="ARBA00022679"/>
    </source>
</evidence>
<evidence type="ECO:0000313" key="6">
    <source>
        <dbReference type="Proteomes" id="UP001203207"/>
    </source>
</evidence>
<feature type="domain" description="Deacetylase sirtuin-type" evidence="4">
    <location>
        <begin position="1"/>
        <end position="249"/>
    </location>
</feature>
<dbReference type="GO" id="GO:0017136">
    <property type="term" value="F:histone deacetylase activity, NAD-dependent"/>
    <property type="evidence" value="ECO:0007669"/>
    <property type="project" value="TreeGrafter"/>
</dbReference>
<proteinExistence type="predicted"/>
<accession>A0AAE3FYN7</accession>
<evidence type="ECO:0000256" key="2">
    <source>
        <dbReference type="ARBA" id="ARBA00023027"/>
    </source>
</evidence>
<dbReference type="PANTHER" id="PTHR11085:SF4">
    <property type="entry name" value="NAD-DEPENDENT PROTEIN DEACYLASE"/>
    <property type="match status" value="1"/>
</dbReference>
<dbReference type="RefSeq" id="WP_250584350.1">
    <property type="nucleotide sequence ID" value="NZ_JAKRVX010000003.1"/>
</dbReference>
<sequence>MSVAPVDAVVAAFDTADHVVVMTGAGVSTASGIPSFRGDDGIWGAQFDPNAFHISRFERDPAGFWTDRLALYEQMLPAGLAPNPAHEALAALESAGRLDAVITQNTDGLHRAAGTTSLIELHGTTAQVRCHRCDAATPAEPVHQRIRDGENPPHCPCGGVYKPDVILFGELLDREALSQAKSLIRETELLIVAGSSLTVQPAAGLPRGRNGADLVLINYDRTPYTETADIWIDGDVSTVLPAIAAALVE</sequence>
<dbReference type="Proteomes" id="UP001203207">
    <property type="component" value="Unassembled WGS sequence"/>
</dbReference>
<organism evidence="5 6">
    <name type="scientific">Natronocalculus amylovorans</name>
    <dbReference type="NCBI Taxonomy" id="2917812"/>
    <lineage>
        <taxon>Archaea</taxon>
        <taxon>Methanobacteriati</taxon>
        <taxon>Methanobacteriota</taxon>
        <taxon>Stenosarchaea group</taxon>
        <taxon>Halobacteria</taxon>
        <taxon>Halobacteriales</taxon>
        <taxon>Haloferacaceae</taxon>
        <taxon>Natronocalculus</taxon>
    </lineage>
</organism>
<comment type="caution">
    <text evidence="5">The sequence shown here is derived from an EMBL/GenBank/DDBJ whole genome shotgun (WGS) entry which is preliminary data.</text>
</comment>
<gene>
    <name evidence="5" type="ORF">AArcSt2_10190</name>
</gene>
<dbReference type="Pfam" id="PF02146">
    <property type="entry name" value="SIR2"/>
    <property type="match status" value="1"/>
</dbReference>
<feature type="binding site" evidence="3">
    <location>
        <position position="130"/>
    </location>
    <ligand>
        <name>Zn(2+)</name>
        <dbReference type="ChEBI" id="CHEBI:29105"/>
    </ligand>
</feature>
<evidence type="ECO:0000256" key="3">
    <source>
        <dbReference type="PROSITE-ProRule" id="PRU00236"/>
    </source>
</evidence>
<keyword evidence="6" id="KW-1185">Reference proteome</keyword>